<reference evidence="10 11" key="1">
    <citation type="submission" date="2017-03" db="EMBL/GenBank/DDBJ databases">
        <title>Paenibacillus larvae genome sequencing.</title>
        <authorList>
            <person name="Dingman D.W."/>
        </authorList>
    </citation>
    <scope>NUCLEOTIDE SEQUENCE [LARGE SCALE GENOMIC DNA]</scope>
    <source>
        <strain evidence="10 11">SAG 10367</strain>
    </source>
</reference>
<keyword evidence="4 7" id="KW-0560">Oxidoreductase</keyword>
<evidence type="ECO:0000256" key="5">
    <source>
        <dbReference type="ARBA" id="ARBA00023027"/>
    </source>
</evidence>
<dbReference type="Gene3D" id="3.40.50.720">
    <property type="entry name" value="NAD(P)-binding Rossmann-like Domain"/>
    <property type="match status" value="1"/>
</dbReference>
<dbReference type="PANTHER" id="PTHR30524">
    <property type="entry name" value="MANNITOL-1-PHOSPHATE 5-DEHYDROGENASE"/>
    <property type="match status" value="1"/>
</dbReference>
<dbReference type="InterPro" id="IPR013118">
    <property type="entry name" value="Mannitol_DH_C"/>
</dbReference>
<evidence type="ECO:0000256" key="2">
    <source>
        <dbReference type="ARBA" id="ARBA00012939"/>
    </source>
</evidence>
<dbReference type="SUPFAM" id="SSF51735">
    <property type="entry name" value="NAD(P)-binding Rossmann-fold domains"/>
    <property type="match status" value="1"/>
</dbReference>
<dbReference type="InterPro" id="IPR013328">
    <property type="entry name" value="6PGD_dom2"/>
</dbReference>
<evidence type="ECO:0000256" key="7">
    <source>
        <dbReference type="HAMAP-Rule" id="MF_00196"/>
    </source>
</evidence>
<dbReference type="Pfam" id="PF01232">
    <property type="entry name" value="Mannitol_dh"/>
    <property type="match status" value="1"/>
</dbReference>
<dbReference type="Pfam" id="PF08125">
    <property type="entry name" value="Mannitol_dh_C"/>
    <property type="match status" value="1"/>
</dbReference>
<evidence type="ECO:0000259" key="8">
    <source>
        <dbReference type="Pfam" id="PF01232"/>
    </source>
</evidence>
<accession>A0A1V0UUE2</accession>
<evidence type="ECO:0000259" key="9">
    <source>
        <dbReference type="Pfam" id="PF08125"/>
    </source>
</evidence>
<dbReference type="NCBIfam" id="NF002652">
    <property type="entry name" value="PRK02318.2-5"/>
    <property type="match status" value="1"/>
</dbReference>
<feature type="binding site" evidence="7">
    <location>
        <begin position="3"/>
        <end position="14"/>
    </location>
    <ligand>
        <name>NAD(+)</name>
        <dbReference type="ChEBI" id="CHEBI:57540"/>
    </ligand>
</feature>
<dbReference type="EC" id="1.1.1.17" evidence="2 7"/>
<sequence length="382" mass="42471">MKAVHFGAGNIGRGFIGLLLSKSGYEVCFVDVNQDVVNEINCRGKYTVRIADAGQEEIEVEGVRAVNSQDEEAVVREIIQADFITTAVGPSILPLIAPAIRHGIRERVKENQTPLHVIACENMVGGSTVLKQHVLETLTEEERDRISGLIGFPDSAVDRIVPNQQHEDRLTVEVEPFFEWIIDRSKFQGEVPPIQGALYVDDLTPYIERKLFTVNTGHAIAAYLGYHYGISSIEKAVTHSEIRKITLKALGESGEVLVRKYAFPKEEHQAYIHKILTRFENPYLADEVTRIGRSPVRKLGFRDRLVNPASQALEFGITPEGLATGMAAALLFDYAEDPEANQIQETIREEGLPGAIKLYTGLGESSRLSCLIQDKYKELNSN</sequence>
<dbReference type="InterPro" id="IPR023028">
    <property type="entry name" value="Mannitol_1_phos_5_DH"/>
</dbReference>
<dbReference type="PRINTS" id="PR00084">
    <property type="entry name" value="MTLDHDRGNASE"/>
</dbReference>
<evidence type="ECO:0000256" key="4">
    <source>
        <dbReference type="ARBA" id="ARBA00023002"/>
    </source>
</evidence>
<dbReference type="Proteomes" id="UP000192727">
    <property type="component" value="Chromosome"/>
</dbReference>
<dbReference type="SUPFAM" id="SSF48179">
    <property type="entry name" value="6-phosphogluconate dehydrogenase C-terminal domain-like"/>
    <property type="match status" value="1"/>
</dbReference>
<evidence type="ECO:0000313" key="10">
    <source>
        <dbReference type="EMBL" id="ARF68756.1"/>
    </source>
</evidence>
<comment type="catalytic activity">
    <reaction evidence="6 7">
        <text>D-mannitol 1-phosphate + NAD(+) = beta-D-fructose 6-phosphate + NADH + H(+)</text>
        <dbReference type="Rhea" id="RHEA:19661"/>
        <dbReference type="ChEBI" id="CHEBI:15378"/>
        <dbReference type="ChEBI" id="CHEBI:57540"/>
        <dbReference type="ChEBI" id="CHEBI:57634"/>
        <dbReference type="ChEBI" id="CHEBI:57945"/>
        <dbReference type="ChEBI" id="CHEBI:61381"/>
        <dbReference type="EC" id="1.1.1.17"/>
    </reaction>
</comment>
<feature type="domain" description="Mannitol dehydrogenase N-terminal" evidence="8">
    <location>
        <begin position="1"/>
        <end position="195"/>
    </location>
</feature>
<dbReference type="NCBIfam" id="NF002649">
    <property type="entry name" value="PRK02318.2-1"/>
    <property type="match status" value="1"/>
</dbReference>
<evidence type="ECO:0000256" key="1">
    <source>
        <dbReference type="ARBA" id="ARBA00006541"/>
    </source>
</evidence>
<protein>
    <recommendedName>
        <fullName evidence="3 7">Mannitol-1-phosphate 5-dehydrogenase</fullName>
        <ecNumber evidence="2 7">1.1.1.17</ecNumber>
    </recommendedName>
</protein>
<proteinExistence type="inferred from homology"/>
<dbReference type="PANTHER" id="PTHR30524:SF0">
    <property type="entry name" value="ALTRONATE OXIDOREDUCTASE-RELATED"/>
    <property type="match status" value="1"/>
</dbReference>
<dbReference type="NCBIfam" id="NF002646">
    <property type="entry name" value="PRK02318.1-2"/>
    <property type="match status" value="1"/>
</dbReference>
<gene>
    <name evidence="7" type="primary">mtlD</name>
    <name evidence="10" type="ORF">B7C51_14575</name>
</gene>
<dbReference type="NCBIfam" id="NF002647">
    <property type="entry name" value="PRK02318.1-3"/>
    <property type="match status" value="1"/>
</dbReference>
<dbReference type="InterPro" id="IPR036291">
    <property type="entry name" value="NAD(P)-bd_dom_sf"/>
</dbReference>
<comment type="similarity">
    <text evidence="1 7">Belongs to the mannitol dehydrogenase family.</text>
</comment>
<evidence type="ECO:0000256" key="3">
    <source>
        <dbReference type="ARBA" id="ARBA00016219"/>
    </source>
</evidence>
<name>A0A1V0UUE2_9BACL</name>
<evidence type="ECO:0000256" key="6">
    <source>
        <dbReference type="ARBA" id="ARBA00048615"/>
    </source>
</evidence>
<dbReference type="InterPro" id="IPR013131">
    <property type="entry name" value="Mannitol_DH_N"/>
</dbReference>
<keyword evidence="5 7" id="KW-0520">NAD</keyword>
<dbReference type="RefSeq" id="WP_083040451.1">
    <property type="nucleotide sequence ID" value="NZ_CP020557.1"/>
</dbReference>
<dbReference type="AlphaFoldDB" id="A0A1V0UUE2"/>
<dbReference type="HAMAP" id="MF_00196">
    <property type="entry name" value="Mannitol_dehydrog"/>
    <property type="match status" value="1"/>
</dbReference>
<dbReference type="GO" id="GO:0008926">
    <property type="term" value="F:mannitol-1-phosphate 5-dehydrogenase activity"/>
    <property type="evidence" value="ECO:0007669"/>
    <property type="project" value="UniProtKB-UniRule"/>
</dbReference>
<dbReference type="GO" id="GO:0019592">
    <property type="term" value="P:mannitol catabolic process"/>
    <property type="evidence" value="ECO:0007669"/>
    <property type="project" value="TreeGrafter"/>
</dbReference>
<dbReference type="PROSITE" id="PS00974">
    <property type="entry name" value="MANNITOL_DHGENASE"/>
    <property type="match status" value="1"/>
</dbReference>
<organism evidence="10 11">
    <name type="scientific">Paenibacillus larvae subsp. pulvifaciens</name>
    <dbReference type="NCBI Taxonomy" id="1477"/>
    <lineage>
        <taxon>Bacteria</taxon>
        <taxon>Bacillati</taxon>
        <taxon>Bacillota</taxon>
        <taxon>Bacilli</taxon>
        <taxon>Bacillales</taxon>
        <taxon>Paenibacillaceae</taxon>
        <taxon>Paenibacillus</taxon>
    </lineage>
</organism>
<dbReference type="Gene3D" id="1.10.1040.10">
    <property type="entry name" value="N-(1-d-carboxylethyl)-l-norvaline Dehydrogenase, domain 2"/>
    <property type="match status" value="1"/>
</dbReference>
<dbReference type="EMBL" id="CP020557">
    <property type="protein sequence ID" value="ARF68756.1"/>
    <property type="molecule type" value="Genomic_DNA"/>
</dbReference>
<dbReference type="GO" id="GO:0005829">
    <property type="term" value="C:cytosol"/>
    <property type="evidence" value="ECO:0007669"/>
    <property type="project" value="TreeGrafter"/>
</dbReference>
<dbReference type="InterPro" id="IPR000669">
    <property type="entry name" value="Mannitol_DH"/>
</dbReference>
<dbReference type="InterPro" id="IPR008927">
    <property type="entry name" value="6-PGluconate_DH-like_C_sf"/>
</dbReference>
<evidence type="ECO:0000313" key="11">
    <source>
        <dbReference type="Proteomes" id="UP000192727"/>
    </source>
</evidence>
<dbReference type="InterPro" id="IPR023027">
    <property type="entry name" value="Mannitol_DH_CS"/>
</dbReference>
<feature type="domain" description="Mannitol dehydrogenase C-terminal" evidence="9">
    <location>
        <begin position="202"/>
        <end position="344"/>
    </location>
</feature>